<keyword evidence="8" id="KW-0418">Kinase</keyword>
<dbReference type="STRING" id="257708.RGI145_05915"/>
<dbReference type="GO" id="GO:0000155">
    <property type="term" value="F:phosphorelay sensor kinase activity"/>
    <property type="evidence" value="ECO:0007669"/>
    <property type="project" value="InterPro"/>
</dbReference>
<evidence type="ECO:0000259" key="7">
    <source>
        <dbReference type="PROSITE" id="PS50110"/>
    </source>
</evidence>
<dbReference type="InterPro" id="IPR005467">
    <property type="entry name" value="His_kinase_dom"/>
</dbReference>
<keyword evidence="5" id="KW-0175">Coiled coil</keyword>
<accession>A0A1L7AK13</accession>
<dbReference type="InterPro" id="IPR036890">
    <property type="entry name" value="HATPase_C_sf"/>
</dbReference>
<dbReference type="InterPro" id="IPR001789">
    <property type="entry name" value="Sig_transdc_resp-reg_receiver"/>
</dbReference>
<dbReference type="SMART" id="SM00387">
    <property type="entry name" value="HATPase_c"/>
    <property type="match status" value="1"/>
</dbReference>
<dbReference type="InterPro" id="IPR036097">
    <property type="entry name" value="HisK_dim/P_sf"/>
</dbReference>
<evidence type="ECO:0000259" key="6">
    <source>
        <dbReference type="PROSITE" id="PS50109"/>
    </source>
</evidence>
<name>A0A1L7AK13_9PROT</name>
<keyword evidence="8" id="KW-0808">Transferase</keyword>
<dbReference type="SUPFAM" id="SSF47384">
    <property type="entry name" value="Homodimeric domain of signal transducing histidine kinase"/>
    <property type="match status" value="1"/>
</dbReference>
<organism evidence="8 9">
    <name type="scientific">Roseomonas gilardii</name>
    <dbReference type="NCBI Taxonomy" id="257708"/>
    <lineage>
        <taxon>Bacteria</taxon>
        <taxon>Pseudomonadati</taxon>
        <taxon>Pseudomonadota</taxon>
        <taxon>Alphaproteobacteria</taxon>
        <taxon>Acetobacterales</taxon>
        <taxon>Roseomonadaceae</taxon>
        <taxon>Roseomonas</taxon>
    </lineage>
</organism>
<protein>
    <recommendedName>
        <fullName evidence="2">histidine kinase</fullName>
        <ecNumber evidence="2">2.7.13.3</ecNumber>
    </recommendedName>
</protein>
<dbReference type="Pfam" id="PF00512">
    <property type="entry name" value="HisKA"/>
    <property type="match status" value="1"/>
</dbReference>
<evidence type="ECO:0000256" key="1">
    <source>
        <dbReference type="ARBA" id="ARBA00000085"/>
    </source>
</evidence>
<dbReference type="Gene3D" id="3.40.50.2300">
    <property type="match status" value="1"/>
</dbReference>
<dbReference type="SUPFAM" id="SSF52172">
    <property type="entry name" value="CheY-like"/>
    <property type="match status" value="1"/>
</dbReference>
<dbReference type="Pfam" id="PF00072">
    <property type="entry name" value="Response_reg"/>
    <property type="match status" value="1"/>
</dbReference>
<comment type="catalytic activity">
    <reaction evidence="1">
        <text>ATP + protein L-histidine = ADP + protein N-phospho-L-histidine.</text>
        <dbReference type="EC" id="2.7.13.3"/>
    </reaction>
</comment>
<sequence>MPPSVPAEPPLAEHNPEEAGPVLILAPTERDGLGLFRLLASERIDGRQVESLPALAETIGEATGLVLVTDELLFHADLGPLTGRLSQQPPWSDLPFIVLSQMGTLARRQMDEIRLADRLGNVLFIERPLNAVTLLSAVKTSLRARSWQRRLRGHMEAEAAAAERMAELLEERVRQRTAALEAAEAERRRIAAALAQAQKMEAVGQLTGGIAHDFNNMLTGVLGSLDLMQARLAKGRFSELERFLGLARAGAERAAALTQRLLAFSRRQVLMPQPVELQRLVAGMEGLIRSTIGPEIDIGVTTPAESWPVLCDPHQMENALLNLCINARDAMPGGGRLAIALANLPASGAPDGAPDGGGEDQVMLSVSDTGSGMAPEVMRRAFDPFFTTKPIGQGTGLGLSMIYGFVQQSGGQVTIESAPGQGTTLRLCFPRHRGAAIAAPEAGKPRAAIAGLGGTVLVVDDEPSLRLLAAEALREHGCTALEAADAAAALEILRGGTAIDLLVTDIGMPGGMNGRDLALAARELRGRLRVLFITGYPEAALEGVALSGPDTQLLTKPFTMEVLTGRIRHMMAQG</sequence>
<dbReference type="PANTHER" id="PTHR43065:SF42">
    <property type="entry name" value="TWO-COMPONENT SENSOR PPRA"/>
    <property type="match status" value="1"/>
</dbReference>
<dbReference type="CDD" id="cd00082">
    <property type="entry name" value="HisKA"/>
    <property type="match status" value="1"/>
</dbReference>
<feature type="domain" description="Response regulatory" evidence="7">
    <location>
        <begin position="455"/>
        <end position="571"/>
    </location>
</feature>
<dbReference type="PROSITE" id="PS50110">
    <property type="entry name" value="RESPONSE_REGULATORY"/>
    <property type="match status" value="1"/>
</dbReference>
<dbReference type="KEGG" id="rgi:RGI145_05915"/>
<evidence type="ECO:0000256" key="3">
    <source>
        <dbReference type="ARBA" id="ARBA00022553"/>
    </source>
</evidence>
<evidence type="ECO:0000256" key="2">
    <source>
        <dbReference type="ARBA" id="ARBA00012438"/>
    </source>
</evidence>
<dbReference type="SUPFAM" id="SSF55874">
    <property type="entry name" value="ATPase domain of HSP90 chaperone/DNA topoisomerase II/histidine kinase"/>
    <property type="match status" value="1"/>
</dbReference>
<evidence type="ECO:0000313" key="8">
    <source>
        <dbReference type="EMBL" id="APT59137.1"/>
    </source>
</evidence>
<evidence type="ECO:0000256" key="5">
    <source>
        <dbReference type="SAM" id="Coils"/>
    </source>
</evidence>
<gene>
    <name evidence="8" type="ORF">RGI145_05915</name>
</gene>
<dbReference type="PRINTS" id="PR00344">
    <property type="entry name" value="BCTRLSENSOR"/>
</dbReference>
<keyword evidence="3 4" id="KW-0597">Phosphoprotein</keyword>
<dbReference type="AlphaFoldDB" id="A0A1L7AK13"/>
<evidence type="ECO:0000313" key="9">
    <source>
        <dbReference type="Proteomes" id="UP000185494"/>
    </source>
</evidence>
<dbReference type="eggNOG" id="COG4191">
    <property type="taxonomic scope" value="Bacteria"/>
</dbReference>
<dbReference type="Gene3D" id="1.10.287.130">
    <property type="match status" value="1"/>
</dbReference>
<proteinExistence type="predicted"/>
<dbReference type="SMART" id="SM00448">
    <property type="entry name" value="REC"/>
    <property type="match status" value="1"/>
</dbReference>
<feature type="modified residue" description="4-aspartylphosphate" evidence="4">
    <location>
        <position position="505"/>
    </location>
</feature>
<dbReference type="Proteomes" id="UP000185494">
    <property type="component" value="Chromosome 1"/>
</dbReference>
<dbReference type="InterPro" id="IPR003594">
    <property type="entry name" value="HATPase_dom"/>
</dbReference>
<dbReference type="Pfam" id="PF02518">
    <property type="entry name" value="HATPase_c"/>
    <property type="match status" value="1"/>
</dbReference>
<dbReference type="InterPro" id="IPR004358">
    <property type="entry name" value="Sig_transdc_His_kin-like_C"/>
</dbReference>
<dbReference type="PANTHER" id="PTHR43065">
    <property type="entry name" value="SENSOR HISTIDINE KINASE"/>
    <property type="match status" value="1"/>
</dbReference>
<dbReference type="EC" id="2.7.13.3" evidence="2"/>
<dbReference type="PROSITE" id="PS50109">
    <property type="entry name" value="HIS_KIN"/>
    <property type="match status" value="1"/>
</dbReference>
<dbReference type="SMART" id="SM00388">
    <property type="entry name" value="HisKA"/>
    <property type="match status" value="1"/>
</dbReference>
<dbReference type="Gene3D" id="3.30.565.10">
    <property type="entry name" value="Histidine kinase-like ATPase, C-terminal domain"/>
    <property type="match status" value="1"/>
</dbReference>
<dbReference type="EMBL" id="CP015583">
    <property type="protein sequence ID" value="APT59137.1"/>
    <property type="molecule type" value="Genomic_DNA"/>
</dbReference>
<reference evidence="8 9" key="1">
    <citation type="submission" date="2016-05" db="EMBL/GenBank/DDBJ databases">
        <title>Complete Genome and Methylome Analysis of Psychrotrophic Bacterial Isolates from Antarctic Lake Untersee.</title>
        <authorList>
            <person name="Fomenkov A."/>
            <person name="Akimov V.N."/>
            <person name="Vasilyeva L.V."/>
            <person name="Andersen D."/>
            <person name="Vincze T."/>
            <person name="Roberts R.J."/>
        </authorList>
    </citation>
    <scope>NUCLEOTIDE SEQUENCE [LARGE SCALE GENOMIC DNA]</scope>
    <source>
        <strain evidence="8 9">U14-5</strain>
    </source>
</reference>
<evidence type="ECO:0000256" key="4">
    <source>
        <dbReference type="PROSITE-ProRule" id="PRU00169"/>
    </source>
</evidence>
<dbReference type="InterPro" id="IPR011006">
    <property type="entry name" value="CheY-like_superfamily"/>
</dbReference>
<dbReference type="InterPro" id="IPR003661">
    <property type="entry name" value="HisK_dim/P_dom"/>
</dbReference>
<feature type="domain" description="Histidine kinase" evidence="6">
    <location>
        <begin position="209"/>
        <end position="433"/>
    </location>
</feature>
<feature type="coiled-coil region" evidence="5">
    <location>
        <begin position="152"/>
        <end position="203"/>
    </location>
</feature>